<sequence length="308" mass="33721">MLGGAAGFKRLDCSPPTMANKVQSPARPLSDFRMCESCRKMSLVSGFLHIFPIFPSISFRRCCILILIDSQDLATQISSLIHMSVQYRTMTCYKTRLAGGERTLCRHVLLVDAVTMVHVLSTLIHIHTAGGIGGVDAVSWSTHRVAEEATFHIAAALTNTAVVVSLLALIHICNQKRSLILNSLYCPADVSSPRFPRGTNFPAKMVLFRLSVTHHVPRPTGRDLRTVFDDYLTCQSAATEALMEQIPLQLVGAECVAMRWAVANQYEADSAAARRRRVRCNAVGGSQSGWSRFRCSLSAPSALQCGGR</sequence>
<gene>
    <name evidence="1" type="ORF">PR048_014089</name>
</gene>
<reference evidence="1 2" key="1">
    <citation type="submission" date="2023-02" db="EMBL/GenBank/DDBJ databases">
        <title>LHISI_Scaffold_Assembly.</title>
        <authorList>
            <person name="Stuart O.P."/>
            <person name="Cleave R."/>
            <person name="Magrath M.J.L."/>
            <person name="Mikheyev A.S."/>
        </authorList>
    </citation>
    <scope>NUCLEOTIDE SEQUENCE [LARGE SCALE GENOMIC DNA]</scope>
    <source>
        <strain evidence="1">Daus_M_001</strain>
        <tissue evidence="1">Leg muscle</tissue>
    </source>
</reference>
<dbReference type="Proteomes" id="UP001159363">
    <property type="component" value="Chromosome X"/>
</dbReference>
<protein>
    <submittedName>
        <fullName evidence="1">Uncharacterized protein</fullName>
    </submittedName>
</protein>
<evidence type="ECO:0000313" key="1">
    <source>
        <dbReference type="EMBL" id="KAJ8887871.1"/>
    </source>
</evidence>
<name>A0ABQ9HUW9_9NEOP</name>
<accession>A0ABQ9HUW9</accession>
<keyword evidence="2" id="KW-1185">Reference proteome</keyword>
<organism evidence="1 2">
    <name type="scientific">Dryococelus australis</name>
    <dbReference type="NCBI Taxonomy" id="614101"/>
    <lineage>
        <taxon>Eukaryota</taxon>
        <taxon>Metazoa</taxon>
        <taxon>Ecdysozoa</taxon>
        <taxon>Arthropoda</taxon>
        <taxon>Hexapoda</taxon>
        <taxon>Insecta</taxon>
        <taxon>Pterygota</taxon>
        <taxon>Neoptera</taxon>
        <taxon>Polyneoptera</taxon>
        <taxon>Phasmatodea</taxon>
        <taxon>Verophasmatodea</taxon>
        <taxon>Anareolatae</taxon>
        <taxon>Phasmatidae</taxon>
        <taxon>Eurycanthinae</taxon>
        <taxon>Dryococelus</taxon>
    </lineage>
</organism>
<evidence type="ECO:0000313" key="2">
    <source>
        <dbReference type="Proteomes" id="UP001159363"/>
    </source>
</evidence>
<proteinExistence type="predicted"/>
<dbReference type="EMBL" id="JARBHB010000004">
    <property type="protein sequence ID" value="KAJ8887871.1"/>
    <property type="molecule type" value="Genomic_DNA"/>
</dbReference>
<comment type="caution">
    <text evidence="1">The sequence shown here is derived from an EMBL/GenBank/DDBJ whole genome shotgun (WGS) entry which is preliminary data.</text>
</comment>